<keyword evidence="7 9" id="KW-0472">Membrane</keyword>
<reference evidence="10 11" key="1">
    <citation type="submission" date="2021-03" db="EMBL/GenBank/DDBJ databases">
        <title>Sequencing the genomes of 1000 actinobacteria strains.</title>
        <authorList>
            <person name="Klenk H.-P."/>
        </authorList>
    </citation>
    <scope>NUCLEOTIDE SEQUENCE [LARGE SCALE GENOMIC DNA]</scope>
    <source>
        <strain evidence="10 11">DSM 44506</strain>
    </source>
</reference>
<evidence type="ECO:0000256" key="7">
    <source>
        <dbReference type="ARBA" id="ARBA00023136"/>
    </source>
</evidence>
<evidence type="ECO:0000313" key="10">
    <source>
        <dbReference type="EMBL" id="MBP2331390.1"/>
    </source>
</evidence>
<evidence type="ECO:0000256" key="6">
    <source>
        <dbReference type="ARBA" id="ARBA00022989"/>
    </source>
</evidence>
<dbReference type="Proteomes" id="UP001519305">
    <property type="component" value="Unassembled WGS sequence"/>
</dbReference>
<feature type="transmembrane region" description="Helical" evidence="9">
    <location>
        <begin position="146"/>
        <end position="168"/>
    </location>
</feature>
<evidence type="ECO:0000313" key="11">
    <source>
        <dbReference type="Proteomes" id="UP001519305"/>
    </source>
</evidence>
<dbReference type="Pfam" id="PF03591">
    <property type="entry name" value="AzlC"/>
    <property type="match status" value="1"/>
</dbReference>
<comment type="subcellular location">
    <subcellularLocation>
        <location evidence="1">Cell membrane</location>
        <topology evidence="1">Multi-pass membrane protein</topology>
    </subcellularLocation>
</comment>
<feature type="transmembrane region" description="Helical" evidence="9">
    <location>
        <begin position="73"/>
        <end position="94"/>
    </location>
</feature>
<comment type="similarity">
    <text evidence="2">Belongs to the AzlC family.</text>
</comment>
<feature type="compositionally biased region" description="Gly residues" evidence="8">
    <location>
        <begin position="272"/>
        <end position="291"/>
    </location>
</feature>
<gene>
    <name evidence="10" type="ORF">JOF33_000089</name>
</gene>
<keyword evidence="5 9" id="KW-0812">Transmembrane</keyword>
<feature type="compositionally biased region" description="Basic and acidic residues" evidence="8">
    <location>
        <begin position="259"/>
        <end position="271"/>
    </location>
</feature>
<evidence type="ECO:0000256" key="8">
    <source>
        <dbReference type="SAM" id="MobiDB-lite"/>
    </source>
</evidence>
<comment type="caution">
    <text evidence="10">The sequence shown here is derived from an EMBL/GenBank/DDBJ whole genome shotgun (WGS) entry which is preliminary data.</text>
</comment>
<organism evidence="10 11">
    <name type="scientific">Corynebacterium freneyi</name>
    <dbReference type="NCBI Taxonomy" id="134034"/>
    <lineage>
        <taxon>Bacteria</taxon>
        <taxon>Bacillati</taxon>
        <taxon>Actinomycetota</taxon>
        <taxon>Actinomycetes</taxon>
        <taxon>Mycobacteriales</taxon>
        <taxon>Corynebacteriaceae</taxon>
        <taxon>Corynebacterium</taxon>
    </lineage>
</organism>
<protein>
    <submittedName>
        <fullName evidence="10">4-azaleucine resistance transporter AzlC</fullName>
    </submittedName>
</protein>
<name>A0ABS4U429_9CORY</name>
<evidence type="ECO:0000256" key="3">
    <source>
        <dbReference type="ARBA" id="ARBA00022448"/>
    </source>
</evidence>
<evidence type="ECO:0000256" key="9">
    <source>
        <dbReference type="SAM" id="Phobius"/>
    </source>
</evidence>
<evidence type="ECO:0000256" key="4">
    <source>
        <dbReference type="ARBA" id="ARBA00022475"/>
    </source>
</evidence>
<feature type="region of interest" description="Disordered" evidence="8">
    <location>
        <begin position="259"/>
        <end position="299"/>
    </location>
</feature>
<accession>A0ABS4U429</accession>
<keyword evidence="3" id="KW-0813">Transport</keyword>
<feature type="region of interest" description="Disordered" evidence="8">
    <location>
        <begin position="1"/>
        <end position="23"/>
    </location>
</feature>
<sequence>MTTDGREGGRRQARSTEVDPHPVRGGIAEAWPVGLGLIPLGLAFGVLVTQTGFEWWWTPVFSVLVYAGSMEFLAVGLVMAHTGLLGSAVTAFMVNFRHIFYGLTFPRDVIRGWVGRAYSTYALTDESYAIASARPPGAPPLTGARLLTIQVFCQLLWVVPGIVGALAGRTLPEGLVGFEFALTALFTVLAMDAFRVNRDWSLPLSALACVGVGWLVNPGQMLVIGLVLYFGLLLARVWSPRLDRAMRWVGAVSLDDADRGASGRLAADGRESGGAGTGGPESGGAESGGLESGDRGEES</sequence>
<feature type="transmembrane region" description="Helical" evidence="9">
    <location>
        <begin position="30"/>
        <end position="53"/>
    </location>
</feature>
<dbReference type="InterPro" id="IPR011606">
    <property type="entry name" value="Brnchd-chn_aa_trnsp_permease"/>
</dbReference>
<dbReference type="EMBL" id="JAGINY010000001">
    <property type="protein sequence ID" value="MBP2331390.1"/>
    <property type="molecule type" value="Genomic_DNA"/>
</dbReference>
<feature type="transmembrane region" description="Helical" evidence="9">
    <location>
        <begin position="222"/>
        <end position="239"/>
    </location>
</feature>
<keyword evidence="4" id="KW-1003">Cell membrane</keyword>
<proteinExistence type="inferred from homology"/>
<keyword evidence="6 9" id="KW-1133">Transmembrane helix</keyword>
<evidence type="ECO:0000256" key="1">
    <source>
        <dbReference type="ARBA" id="ARBA00004651"/>
    </source>
</evidence>
<feature type="transmembrane region" description="Helical" evidence="9">
    <location>
        <begin position="174"/>
        <end position="193"/>
    </location>
</feature>
<feature type="compositionally biased region" description="Basic and acidic residues" evidence="8">
    <location>
        <begin position="1"/>
        <end position="22"/>
    </location>
</feature>
<evidence type="ECO:0000256" key="5">
    <source>
        <dbReference type="ARBA" id="ARBA00022692"/>
    </source>
</evidence>
<keyword evidence="11" id="KW-1185">Reference proteome</keyword>
<dbReference type="PANTHER" id="PTHR34979">
    <property type="entry name" value="INNER MEMBRANE PROTEIN YGAZ"/>
    <property type="match status" value="1"/>
</dbReference>
<evidence type="ECO:0000256" key="2">
    <source>
        <dbReference type="ARBA" id="ARBA00010735"/>
    </source>
</evidence>
<dbReference type="PANTHER" id="PTHR34979:SF1">
    <property type="entry name" value="INNER MEMBRANE PROTEIN YGAZ"/>
    <property type="match status" value="1"/>
</dbReference>